<evidence type="ECO:0000256" key="3">
    <source>
        <dbReference type="ARBA" id="ARBA00022554"/>
    </source>
</evidence>
<feature type="transmembrane region" description="Helical" evidence="7">
    <location>
        <begin position="142"/>
        <end position="164"/>
    </location>
</feature>
<evidence type="ECO:0000256" key="6">
    <source>
        <dbReference type="ARBA" id="ARBA00023136"/>
    </source>
</evidence>
<feature type="transmembrane region" description="Helical" evidence="7">
    <location>
        <begin position="219"/>
        <end position="240"/>
    </location>
</feature>
<keyword evidence="4 7" id="KW-0812">Transmembrane</keyword>
<reference evidence="9 10" key="1">
    <citation type="journal article" date="2023" name="G3 (Bethesda)">
        <title>A chromosome-length genome assembly and annotation of blackberry (Rubus argutus, cv. 'Hillquist').</title>
        <authorList>
            <person name="Bruna T."/>
            <person name="Aryal R."/>
            <person name="Dudchenko O."/>
            <person name="Sargent D.J."/>
            <person name="Mead D."/>
            <person name="Buti M."/>
            <person name="Cavallini A."/>
            <person name="Hytonen T."/>
            <person name="Andres J."/>
            <person name="Pham M."/>
            <person name="Weisz D."/>
            <person name="Mascagni F."/>
            <person name="Usai G."/>
            <person name="Natali L."/>
            <person name="Bassil N."/>
            <person name="Fernandez G.E."/>
            <person name="Lomsadze A."/>
            <person name="Armour M."/>
            <person name="Olukolu B."/>
            <person name="Poorten T."/>
            <person name="Britton C."/>
            <person name="Davik J."/>
            <person name="Ashrafi H."/>
            <person name="Aiden E.L."/>
            <person name="Borodovsky M."/>
            <person name="Worthington M."/>
        </authorList>
    </citation>
    <scope>NUCLEOTIDE SEQUENCE [LARGE SCALE GENOMIC DNA]</scope>
    <source>
        <strain evidence="9">PI 553951</strain>
    </source>
</reference>
<comment type="subcellular location">
    <subcellularLocation>
        <location evidence="1">Vacuole membrane</location>
        <topology evidence="1">Multi-pass membrane protein</topology>
    </subcellularLocation>
</comment>
<dbReference type="PANTHER" id="PTHR31142:SF1">
    <property type="entry name" value="TOBAMOVIRUS MULTIPLICATION PROTEIN 1"/>
    <property type="match status" value="1"/>
</dbReference>
<protein>
    <recommendedName>
        <fullName evidence="8">THH1/TOM1/TOM3 domain-containing protein</fullName>
    </recommendedName>
</protein>
<evidence type="ECO:0000256" key="4">
    <source>
        <dbReference type="ARBA" id="ARBA00022692"/>
    </source>
</evidence>
<dbReference type="AlphaFoldDB" id="A0AAW1XI49"/>
<organism evidence="9 10">
    <name type="scientific">Rubus argutus</name>
    <name type="common">Southern blackberry</name>
    <dbReference type="NCBI Taxonomy" id="59490"/>
    <lineage>
        <taxon>Eukaryota</taxon>
        <taxon>Viridiplantae</taxon>
        <taxon>Streptophyta</taxon>
        <taxon>Embryophyta</taxon>
        <taxon>Tracheophyta</taxon>
        <taxon>Spermatophyta</taxon>
        <taxon>Magnoliopsida</taxon>
        <taxon>eudicotyledons</taxon>
        <taxon>Gunneridae</taxon>
        <taxon>Pentapetalae</taxon>
        <taxon>rosids</taxon>
        <taxon>fabids</taxon>
        <taxon>Rosales</taxon>
        <taxon>Rosaceae</taxon>
        <taxon>Rosoideae</taxon>
        <taxon>Rosoideae incertae sedis</taxon>
        <taxon>Rubus</taxon>
    </lineage>
</organism>
<comment type="caution">
    <text evidence="9">The sequence shown here is derived from an EMBL/GenBank/DDBJ whole genome shotgun (WGS) entry which is preliminary data.</text>
</comment>
<feature type="transmembrane region" description="Helical" evidence="7">
    <location>
        <begin position="72"/>
        <end position="90"/>
    </location>
</feature>
<dbReference type="InterPro" id="IPR009457">
    <property type="entry name" value="THH1/TOM1/TOM3_dom"/>
</dbReference>
<evidence type="ECO:0000256" key="5">
    <source>
        <dbReference type="ARBA" id="ARBA00022989"/>
    </source>
</evidence>
<name>A0AAW1XI49_RUBAR</name>
<feature type="domain" description="THH1/TOM1/TOM3" evidence="8">
    <location>
        <begin position="21"/>
        <end position="290"/>
    </location>
</feature>
<gene>
    <name evidence="9" type="ORF">M0R45_012933</name>
</gene>
<proteinExistence type="inferred from homology"/>
<sequence>MTRMPQLLSSAPMEVVTLILSWWDEINESTRWQDGIFYGLCAAYALVSFVALFQLIRIELRVPEYGWTTQKVFHLMNFIVNGVRAIVFGFQKQVFLLHPKVLIWVLLDLPGLLFFSTYTLLVLFWAEIYHQARSLPTDKLRIVYISVNAGMYFIQICLWIYLWIDDNSVVEFIGKIFIAAVSFVAALGFLIYGGRLFFMLRRFPIESKGRRKKLHEVGSVTAICFTCFLIRCFVDVLSAFDDDASLEVVDHPVLNVIYYMLVEILPSALVLYILRKLPPKRVSAQYHPIR</sequence>
<comment type="similarity">
    <text evidence="2">Belongs to the plant tobamovirus multiplication TOM1 protein family.</text>
</comment>
<dbReference type="EMBL" id="JBEDUW010000003">
    <property type="protein sequence ID" value="KAK9936070.1"/>
    <property type="molecule type" value="Genomic_DNA"/>
</dbReference>
<feature type="transmembrane region" description="Helical" evidence="7">
    <location>
        <begin position="256"/>
        <end position="274"/>
    </location>
</feature>
<dbReference type="GO" id="GO:0009705">
    <property type="term" value="C:plant-type vacuole membrane"/>
    <property type="evidence" value="ECO:0007669"/>
    <property type="project" value="TreeGrafter"/>
</dbReference>
<keyword evidence="5 7" id="KW-1133">Transmembrane helix</keyword>
<feature type="transmembrane region" description="Helical" evidence="7">
    <location>
        <begin position="176"/>
        <end position="198"/>
    </location>
</feature>
<evidence type="ECO:0000256" key="7">
    <source>
        <dbReference type="SAM" id="Phobius"/>
    </source>
</evidence>
<dbReference type="InterPro" id="IPR040226">
    <property type="entry name" value="THH1/TOM1/TOM3"/>
</dbReference>
<evidence type="ECO:0000256" key="1">
    <source>
        <dbReference type="ARBA" id="ARBA00004128"/>
    </source>
</evidence>
<evidence type="ECO:0000259" key="8">
    <source>
        <dbReference type="Pfam" id="PF06454"/>
    </source>
</evidence>
<feature type="transmembrane region" description="Helical" evidence="7">
    <location>
        <begin position="102"/>
        <end position="130"/>
    </location>
</feature>
<feature type="transmembrane region" description="Helical" evidence="7">
    <location>
        <begin position="35"/>
        <end position="60"/>
    </location>
</feature>
<accession>A0AAW1XI49</accession>
<evidence type="ECO:0000313" key="9">
    <source>
        <dbReference type="EMBL" id="KAK9936070.1"/>
    </source>
</evidence>
<keyword evidence="10" id="KW-1185">Reference proteome</keyword>
<feature type="transmembrane region" description="Helical" evidence="7">
    <location>
        <begin position="7"/>
        <end position="23"/>
    </location>
</feature>
<evidence type="ECO:0000313" key="10">
    <source>
        <dbReference type="Proteomes" id="UP001457282"/>
    </source>
</evidence>
<keyword evidence="3" id="KW-0926">Vacuole</keyword>
<evidence type="ECO:0000256" key="2">
    <source>
        <dbReference type="ARBA" id="ARBA00006779"/>
    </source>
</evidence>
<dbReference type="Pfam" id="PF06454">
    <property type="entry name" value="THH1_TOM1-3_dom"/>
    <property type="match status" value="1"/>
</dbReference>
<dbReference type="PANTHER" id="PTHR31142">
    <property type="entry name" value="TOBAMOVIRUS MULTIPLICATION PROTEIN 1-LIKE ISOFORM X1"/>
    <property type="match status" value="1"/>
</dbReference>
<dbReference type="Proteomes" id="UP001457282">
    <property type="component" value="Unassembled WGS sequence"/>
</dbReference>
<keyword evidence="6 7" id="KW-0472">Membrane</keyword>